<keyword evidence="2" id="KW-0762">Sugar transport</keyword>
<evidence type="ECO:0000256" key="2">
    <source>
        <dbReference type="ARBA" id="ARBA00022597"/>
    </source>
</evidence>
<dbReference type="GO" id="GO:0046872">
    <property type="term" value="F:metal ion binding"/>
    <property type="evidence" value="ECO:0007669"/>
    <property type="project" value="UniProtKB-KW"/>
</dbReference>
<feature type="binding site" evidence="6">
    <location>
        <position position="85"/>
    </location>
    <ligand>
        <name>Mg(2+)</name>
        <dbReference type="ChEBI" id="CHEBI:18420"/>
        <note>ligand shared between all trimeric partners</note>
    </ligand>
</feature>
<dbReference type="SUPFAM" id="SSF46973">
    <property type="entry name" value="Enzyme IIa from lactose specific PTS, IIa-lac"/>
    <property type="match status" value="1"/>
</dbReference>
<evidence type="ECO:0000256" key="7">
    <source>
        <dbReference type="PROSITE-ProRule" id="PRU00418"/>
    </source>
</evidence>
<accession>A0A4R5NEP1</accession>
<dbReference type="AlphaFoldDB" id="A0A4R5NEP1"/>
<evidence type="ECO:0000313" key="8">
    <source>
        <dbReference type="EMBL" id="TDG72214.1"/>
    </source>
</evidence>
<dbReference type="CDD" id="cd00215">
    <property type="entry name" value="PTS_IIA_lac"/>
    <property type="match status" value="1"/>
</dbReference>
<protein>
    <recommendedName>
        <fullName evidence="10">PTS lactose transporter subunit IIA</fullName>
    </recommendedName>
</protein>
<dbReference type="PROSITE" id="PS51095">
    <property type="entry name" value="PTS_EIIA_TYPE_3"/>
    <property type="match status" value="1"/>
</dbReference>
<comment type="caution">
    <text evidence="8">The sequence shown here is derived from an EMBL/GenBank/DDBJ whole genome shotgun (WGS) entry which is preliminary data.</text>
</comment>
<keyword evidence="4" id="KW-0598">Phosphotransferase system</keyword>
<dbReference type="GO" id="GO:0016740">
    <property type="term" value="F:transferase activity"/>
    <property type="evidence" value="ECO:0007669"/>
    <property type="project" value="UniProtKB-KW"/>
</dbReference>
<feature type="modified residue" description="Phosphohistidine; by HPr" evidence="7">
    <location>
        <position position="82"/>
    </location>
</feature>
<dbReference type="Pfam" id="PF02255">
    <property type="entry name" value="PTS_IIA"/>
    <property type="match status" value="1"/>
</dbReference>
<sequence length="114" mass="12756">MSEGITREKLISISMQVILHAGNAKDFAYDAIKKSKEGKVEESNKLLESANDEVTKAHQYQTNTLQLEAEGEEIPYLALFGHAQDTLMTTQSEVSLIKQMVEILNDKTGKENEK</sequence>
<dbReference type="RefSeq" id="WP_010019995.1">
    <property type="nucleotide sequence ID" value="NZ_PUFN01000017.1"/>
</dbReference>
<evidence type="ECO:0000313" key="9">
    <source>
        <dbReference type="Proteomes" id="UP000295257"/>
    </source>
</evidence>
<dbReference type="PANTHER" id="PTHR34382:SF7">
    <property type="entry name" value="PTS SYSTEM N,N'-DIACETYLCHITOBIOSE-SPECIFIC EIIA COMPONENT"/>
    <property type="match status" value="1"/>
</dbReference>
<dbReference type="InterPro" id="IPR036542">
    <property type="entry name" value="PTS_IIA_lac/cel_sf"/>
</dbReference>
<evidence type="ECO:0000256" key="3">
    <source>
        <dbReference type="ARBA" id="ARBA00022679"/>
    </source>
</evidence>
<feature type="active site" description="Tele-phosphohistidine intermediate" evidence="5">
    <location>
        <position position="82"/>
    </location>
</feature>
<evidence type="ECO:0000256" key="6">
    <source>
        <dbReference type="PIRSR" id="PIRSR000699-2"/>
    </source>
</evidence>
<dbReference type="Proteomes" id="UP000295257">
    <property type="component" value="Unassembled WGS sequence"/>
</dbReference>
<keyword evidence="9" id="KW-1185">Reference proteome</keyword>
<dbReference type="PIRSF" id="PIRSF000699">
    <property type="entry name" value="PTS_IILac_III"/>
    <property type="match status" value="1"/>
</dbReference>
<keyword evidence="3" id="KW-0808">Transferase</keyword>
<dbReference type="EMBL" id="PUFN01000017">
    <property type="protein sequence ID" value="TDG72214.1"/>
    <property type="molecule type" value="Genomic_DNA"/>
</dbReference>
<keyword evidence="1" id="KW-0813">Transport</keyword>
<evidence type="ECO:0000256" key="1">
    <source>
        <dbReference type="ARBA" id="ARBA00022448"/>
    </source>
</evidence>
<evidence type="ECO:0000256" key="5">
    <source>
        <dbReference type="PIRSR" id="PIRSR000699-1"/>
    </source>
</evidence>
<gene>
    <name evidence="8" type="ORF">C5L30_001025</name>
</gene>
<dbReference type="InterPro" id="IPR003188">
    <property type="entry name" value="PTS_IIA_lac/cel"/>
</dbReference>
<dbReference type="Gene3D" id="1.20.58.80">
    <property type="entry name" value="Phosphotransferase system, lactose/cellobiose-type IIA subunit"/>
    <property type="match status" value="1"/>
</dbReference>
<name>A0A4R5NEP1_9LACO</name>
<proteinExistence type="predicted"/>
<keyword evidence="6" id="KW-0479">Metal-binding</keyword>
<reference evidence="8 9" key="1">
    <citation type="journal article" date="2019" name="Appl. Microbiol. Biotechnol.">
        <title>Uncovering carbohydrate metabolism through a genotype-phenotype association study of 56 lactic acid bacteria genomes.</title>
        <authorList>
            <person name="Buron-Moles G."/>
            <person name="Chailyan A."/>
            <person name="Dolejs I."/>
            <person name="Forster J."/>
            <person name="Miks M.H."/>
        </authorList>
    </citation>
    <scope>NUCLEOTIDE SEQUENCE [LARGE SCALE GENOMIC DNA]</scope>
    <source>
        <strain evidence="8 9">ATCC 29644</strain>
    </source>
</reference>
<dbReference type="PANTHER" id="PTHR34382">
    <property type="entry name" value="PTS SYSTEM N,N'-DIACETYLCHITOBIOSE-SPECIFIC EIIA COMPONENT"/>
    <property type="match status" value="1"/>
</dbReference>
<organism evidence="8 9">
    <name type="scientific">Companilactobacillus farciminis</name>
    <dbReference type="NCBI Taxonomy" id="1612"/>
    <lineage>
        <taxon>Bacteria</taxon>
        <taxon>Bacillati</taxon>
        <taxon>Bacillota</taxon>
        <taxon>Bacilli</taxon>
        <taxon>Lactobacillales</taxon>
        <taxon>Lactobacillaceae</taxon>
        <taxon>Companilactobacillus</taxon>
    </lineage>
</organism>
<dbReference type="OrthoDB" id="350602at2"/>
<evidence type="ECO:0000256" key="4">
    <source>
        <dbReference type="ARBA" id="ARBA00022683"/>
    </source>
</evidence>
<comment type="cofactor">
    <cofactor evidence="6">
        <name>Mg(2+)</name>
        <dbReference type="ChEBI" id="CHEBI:18420"/>
    </cofactor>
    <text evidence="6">Binds 1 Mg(2+) ion per trimer.</text>
</comment>
<dbReference type="GO" id="GO:0009401">
    <property type="term" value="P:phosphoenolpyruvate-dependent sugar phosphotransferase system"/>
    <property type="evidence" value="ECO:0007669"/>
    <property type="project" value="UniProtKB-KW"/>
</dbReference>
<evidence type="ECO:0008006" key="10">
    <source>
        <dbReference type="Google" id="ProtNLM"/>
    </source>
</evidence>
<keyword evidence="6" id="KW-0460">Magnesium</keyword>